<dbReference type="GO" id="GO:0016836">
    <property type="term" value="F:hydro-lyase activity"/>
    <property type="evidence" value="ECO:0007669"/>
    <property type="project" value="InterPro"/>
</dbReference>
<name>E5KK01_9EURY</name>
<dbReference type="InterPro" id="IPR004647">
    <property type="entry name" value="Fe-S_hydro-lyase_TtdB-typ_cat"/>
</dbReference>
<dbReference type="RefSeq" id="WP_014587050.1">
    <property type="nucleotide sequence ID" value="NC_017527.1"/>
</dbReference>
<dbReference type="GeneID" id="12510671"/>
<reference evidence="4" key="1">
    <citation type="submission" date="2010-08" db="EMBL/GenBank/DDBJ databases">
        <title>Quorum sensing in methanogenic archaeon.</title>
        <authorList>
            <person name="Zhang G."/>
            <person name="Zhang F."/>
            <person name="Guo X."/>
            <person name="Ding G."/>
            <person name="Zhu J."/>
            <person name="Zhou L."/>
            <person name="Cai S."/>
            <person name="Liu X."/>
            <person name="Luo Y."/>
            <person name="Shi W."/>
            <person name="Dong X."/>
        </authorList>
    </citation>
    <scope>NUCLEOTIDE SEQUENCE</scope>
    <source>
        <strain evidence="4">6Ac</strain>
    </source>
</reference>
<proteinExistence type="inferred from homology"/>
<protein>
    <submittedName>
        <fullName evidence="4">Fumarate hydratase class I</fullName>
    </submittedName>
</protein>
<dbReference type="InterPro" id="IPR036660">
    <property type="entry name" value="Fe-S_hydroAse_TtdB_cat_sf"/>
</dbReference>
<dbReference type="Gene3D" id="3.20.130.10">
    <property type="entry name" value="Fe-S hydro-lyase, tartrate dehydratase beta-type, catalytic domain"/>
    <property type="match status" value="1"/>
</dbReference>
<feature type="domain" description="Fe-S hydro-lyase tartrate dehydratase beta-type catalytic" evidence="3">
    <location>
        <begin position="5"/>
        <end position="168"/>
    </location>
</feature>
<organism evidence="4">
    <name type="scientific">Methanothrix harundinacea</name>
    <dbReference type="NCBI Taxonomy" id="301375"/>
    <lineage>
        <taxon>Archaea</taxon>
        <taxon>Methanobacteriati</taxon>
        <taxon>Methanobacteriota</taxon>
        <taxon>Stenosarchaea group</taxon>
        <taxon>Methanomicrobia</taxon>
        <taxon>Methanotrichales</taxon>
        <taxon>Methanotrichaceae</taxon>
        <taxon>Methanothrix</taxon>
    </lineage>
</organism>
<dbReference type="PANTHER" id="PTHR43351:SF2">
    <property type="entry name" value="L(+)-TARTRATE DEHYDRATASE SUBUNIT BETA-RELATED"/>
    <property type="match status" value="1"/>
</dbReference>
<dbReference type="PANTHER" id="PTHR43351">
    <property type="entry name" value="L(+)-TARTRATE DEHYDRATASE SUBUNIT BETA"/>
    <property type="match status" value="1"/>
</dbReference>
<accession>E5KK01</accession>
<evidence type="ECO:0000313" key="4">
    <source>
        <dbReference type="EMBL" id="ADQ42391.1"/>
    </source>
</evidence>
<dbReference type="AlphaFoldDB" id="E5KK01"/>
<keyword evidence="2" id="KW-0456">Lyase</keyword>
<sequence length="179" mass="18804">MEHRLKTPISGEEVAALRAGDLVWISGTVYTARDRVHALLASGEKLPIDLAGAVIYHCGPLIRDGTVLSAGPTTSGRVGRFTREVVGLGVRLIVGKGGISEEAEALRGRAAYLAYPGGCGALAARQLSVKQLHLPELGMAEGLWELVAEGWGPMIVAIDASGGDLYREARCCRMGASKP</sequence>
<dbReference type="SUPFAM" id="SSF117457">
    <property type="entry name" value="FumA C-terminal domain-like"/>
    <property type="match status" value="1"/>
</dbReference>
<evidence type="ECO:0000256" key="2">
    <source>
        <dbReference type="ARBA" id="ARBA00023239"/>
    </source>
</evidence>
<comment type="similarity">
    <text evidence="1">Belongs to the class-I fumarase family.</text>
</comment>
<dbReference type="OMA" id="IYHCGPL"/>
<evidence type="ECO:0000256" key="1">
    <source>
        <dbReference type="ARBA" id="ARBA00008876"/>
    </source>
</evidence>
<evidence type="ECO:0000259" key="3">
    <source>
        <dbReference type="Pfam" id="PF05683"/>
    </source>
</evidence>
<dbReference type="Pfam" id="PF05683">
    <property type="entry name" value="Fumerase_C"/>
    <property type="match status" value="1"/>
</dbReference>
<dbReference type="EMBL" id="HQ188273">
    <property type="protein sequence ID" value="ADQ42391.1"/>
    <property type="molecule type" value="Genomic_DNA"/>
</dbReference>